<organism evidence="4">
    <name type="scientific">Nothobranchius furzeri</name>
    <name type="common">Turquoise killifish</name>
    <dbReference type="NCBI Taxonomy" id="105023"/>
    <lineage>
        <taxon>Eukaryota</taxon>
        <taxon>Metazoa</taxon>
        <taxon>Chordata</taxon>
        <taxon>Craniata</taxon>
        <taxon>Vertebrata</taxon>
        <taxon>Euteleostomi</taxon>
        <taxon>Actinopterygii</taxon>
        <taxon>Neopterygii</taxon>
        <taxon>Teleostei</taxon>
        <taxon>Neoteleostei</taxon>
        <taxon>Acanthomorphata</taxon>
        <taxon>Ovalentaria</taxon>
        <taxon>Atherinomorphae</taxon>
        <taxon>Cyprinodontiformes</taxon>
        <taxon>Nothobranchiidae</taxon>
        <taxon>Nothobranchius</taxon>
    </lineage>
</organism>
<dbReference type="InterPro" id="IPR005162">
    <property type="entry name" value="Retrotrans_gag_dom"/>
</dbReference>
<evidence type="ECO:0000256" key="1">
    <source>
        <dbReference type="PROSITE-ProRule" id="PRU00047"/>
    </source>
</evidence>
<feature type="domain" description="CCHC-type" evidence="3">
    <location>
        <begin position="318"/>
        <end position="332"/>
    </location>
</feature>
<dbReference type="GO" id="GO:0008270">
    <property type="term" value="F:zinc ion binding"/>
    <property type="evidence" value="ECO:0007669"/>
    <property type="project" value="UniProtKB-KW"/>
</dbReference>
<name>A0A1A8A2Q5_NOTFU</name>
<reference evidence="4" key="1">
    <citation type="submission" date="2016-05" db="EMBL/GenBank/DDBJ databases">
        <authorList>
            <person name="Lavstsen T."/>
            <person name="Jespersen J.S."/>
        </authorList>
    </citation>
    <scope>NUCLEOTIDE SEQUENCE</scope>
    <source>
        <tissue evidence="4">Brain</tissue>
    </source>
</reference>
<dbReference type="InterPro" id="IPR036875">
    <property type="entry name" value="Znf_CCHC_sf"/>
</dbReference>
<evidence type="ECO:0000313" key="4">
    <source>
        <dbReference type="EMBL" id="SBP48455.1"/>
    </source>
</evidence>
<protein>
    <recommendedName>
        <fullName evidence="3">CCHC-type domain-containing protein</fullName>
    </recommendedName>
</protein>
<dbReference type="SUPFAM" id="SSF57756">
    <property type="entry name" value="Retrovirus zinc finger-like domains"/>
    <property type="match status" value="1"/>
</dbReference>
<gene>
    <name evidence="4" type="primary">Nfu_g_1_022284</name>
</gene>
<dbReference type="GO" id="GO:0003676">
    <property type="term" value="F:nucleic acid binding"/>
    <property type="evidence" value="ECO:0007669"/>
    <property type="project" value="InterPro"/>
</dbReference>
<proteinExistence type="predicted"/>
<feature type="region of interest" description="Disordered" evidence="2">
    <location>
        <begin position="263"/>
        <end position="308"/>
    </location>
</feature>
<dbReference type="PANTHER" id="PTHR15503">
    <property type="entry name" value="LDOC1 RELATED"/>
    <property type="match status" value="1"/>
</dbReference>
<keyword evidence="1" id="KW-0479">Metal-binding</keyword>
<evidence type="ECO:0000259" key="3">
    <source>
        <dbReference type="PROSITE" id="PS50158"/>
    </source>
</evidence>
<dbReference type="PANTHER" id="PTHR15503:SF22">
    <property type="entry name" value="TRANSPOSON TY3-I GAG POLYPROTEIN"/>
    <property type="match status" value="1"/>
</dbReference>
<evidence type="ECO:0000256" key="2">
    <source>
        <dbReference type="SAM" id="MobiDB-lite"/>
    </source>
</evidence>
<keyword evidence="1" id="KW-0863">Zinc-finger</keyword>
<dbReference type="PROSITE" id="PS50158">
    <property type="entry name" value="ZF_CCHC"/>
    <property type="match status" value="1"/>
</dbReference>
<accession>A0A1A8A2Q5</accession>
<keyword evidence="1" id="KW-0862">Zinc</keyword>
<reference evidence="4" key="2">
    <citation type="submission" date="2016-06" db="EMBL/GenBank/DDBJ databases">
        <title>The genome of a short-lived fish provides insights into sex chromosome evolution and the genetic control of aging.</title>
        <authorList>
            <person name="Reichwald K."/>
            <person name="Felder M."/>
            <person name="Petzold A."/>
            <person name="Koch P."/>
            <person name="Groth M."/>
            <person name="Platzer M."/>
        </authorList>
    </citation>
    <scope>NUCLEOTIDE SEQUENCE</scope>
    <source>
        <tissue evidence="4">Brain</tissue>
    </source>
</reference>
<dbReference type="EMBL" id="HADY01009970">
    <property type="protein sequence ID" value="SBP48455.1"/>
    <property type="molecule type" value="Transcribed_RNA"/>
</dbReference>
<dbReference type="InterPro" id="IPR001878">
    <property type="entry name" value="Znf_CCHC"/>
</dbReference>
<dbReference type="Pfam" id="PF03732">
    <property type="entry name" value="Retrotrans_gag"/>
    <property type="match status" value="1"/>
</dbReference>
<feature type="region of interest" description="Disordered" evidence="2">
    <location>
        <begin position="58"/>
        <end position="95"/>
    </location>
</feature>
<dbReference type="InterPro" id="IPR032567">
    <property type="entry name" value="RTL1-rel"/>
</dbReference>
<sequence length="341" mass="38047">MTESSSQNANPTESALINISQRLTQQEQTLPLLMEQLSASNQRYTQLEALVRQIHESLSQPHQPPPPVGPSAAVSEATGPPRSEEAPPMENSHFRVAPSPPSVTFGGEFEECYSFILQCKLAFERCPAAFSSDSAKISYVVGLLRGRALRWAEARSHNDLFLNGSFNDFLTELKLTFGCYESSSDINKRLLKLSQGRKTVADLAVDFRILAARTTWNDDALIGAFTEALNDKVRDQLALCPEPSSLDELIRLAISIDKRQRELRRHEPEPPVFPARERHSKISGRPVSEPPSSEEPMQMGRTRLTPEEREYRQKSGLCMYCGTAGHFVNSCPALLKGRARH</sequence>
<dbReference type="AlphaFoldDB" id="A0A1A8A2Q5"/>